<reference evidence="2" key="1">
    <citation type="submission" date="2017-12" db="EMBL/GenBank/DDBJ databases">
        <title>Improved Draft Genome Sequence of Microcystis aeruginosa NIES-298, a Microcystin-Producing Cyanobacterium from Lake Kasumigaura, Japan.</title>
        <authorList>
            <person name="Yamaguchi H."/>
            <person name="Suzuki S."/>
            <person name="Kawachi M."/>
        </authorList>
    </citation>
    <scope>NUCLEOTIDE SEQUENCE [LARGE SCALE GENOMIC DNA]</scope>
    <source>
        <strain evidence="2">NIES-298</strain>
    </source>
</reference>
<evidence type="ECO:0000313" key="2">
    <source>
        <dbReference type="Proteomes" id="UP000236321"/>
    </source>
</evidence>
<name>A0A2H6BZ09_MICAE</name>
<comment type="caution">
    <text evidence="1">The sequence shown here is derived from an EMBL/GenBank/DDBJ whole genome shotgun (WGS) entry which is preliminary data.</text>
</comment>
<dbReference type="AlphaFoldDB" id="A0A2H6BZ09"/>
<protein>
    <submittedName>
        <fullName evidence="1">Uncharacterized protein</fullName>
    </submittedName>
</protein>
<dbReference type="RefSeq" id="WP_103113480.1">
    <property type="nucleotide sequence ID" value="NZ_BEIU01000026.1"/>
</dbReference>
<organism evidence="1 2">
    <name type="scientific">Microcystis aeruginosa NIES-298</name>
    <dbReference type="NCBI Taxonomy" id="449468"/>
    <lineage>
        <taxon>Bacteria</taxon>
        <taxon>Bacillati</taxon>
        <taxon>Cyanobacteriota</taxon>
        <taxon>Cyanophyceae</taxon>
        <taxon>Oscillatoriophycideae</taxon>
        <taxon>Chroococcales</taxon>
        <taxon>Microcystaceae</taxon>
        <taxon>Microcystis</taxon>
    </lineage>
</organism>
<evidence type="ECO:0000313" key="1">
    <source>
        <dbReference type="EMBL" id="GBD55402.1"/>
    </source>
</evidence>
<sequence length="76" mass="9033">MRFLIAIHHEGRWHKKGFVNLNRRCIPDSRLKDIFPPNTKGYENLLKSCRFLAGDKAAQSVDWQHRSFMVRTHKID</sequence>
<gene>
    <name evidence="1" type="ORF">BGM30_44950</name>
</gene>
<proteinExistence type="predicted"/>
<dbReference type="EMBL" id="BEYQ01000022">
    <property type="protein sequence ID" value="GBD55402.1"/>
    <property type="molecule type" value="Genomic_DNA"/>
</dbReference>
<dbReference type="Proteomes" id="UP000236321">
    <property type="component" value="Unassembled WGS sequence"/>
</dbReference>
<accession>A0A2H6BZ09</accession>